<reference evidence="1 2" key="1">
    <citation type="submission" date="2014-10" db="EMBL/GenBank/DDBJ databases">
        <title>Draft genome of the hookworm Ancylostoma caninum.</title>
        <authorList>
            <person name="Mitreva M."/>
        </authorList>
    </citation>
    <scope>NUCLEOTIDE SEQUENCE [LARGE SCALE GENOMIC DNA]</scope>
    <source>
        <strain evidence="1 2">Baltimore</strain>
    </source>
</reference>
<dbReference type="EMBL" id="JOJR01002610">
    <property type="protein sequence ID" value="RCN28454.1"/>
    <property type="molecule type" value="Genomic_DNA"/>
</dbReference>
<proteinExistence type="predicted"/>
<organism evidence="1 2">
    <name type="scientific">Ancylostoma caninum</name>
    <name type="common">Dog hookworm</name>
    <dbReference type="NCBI Taxonomy" id="29170"/>
    <lineage>
        <taxon>Eukaryota</taxon>
        <taxon>Metazoa</taxon>
        <taxon>Ecdysozoa</taxon>
        <taxon>Nematoda</taxon>
        <taxon>Chromadorea</taxon>
        <taxon>Rhabditida</taxon>
        <taxon>Rhabditina</taxon>
        <taxon>Rhabditomorpha</taxon>
        <taxon>Strongyloidea</taxon>
        <taxon>Ancylostomatidae</taxon>
        <taxon>Ancylostomatinae</taxon>
        <taxon>Ancylostoma</taxon>
    </lineage>
</organism>
<accession>A0A368F8E9</accession>
<comment type="caution">
    <text evidence="1">The sequence shown here is derived from an EMBL/GenBank/DDBJ whole genome shotgun (WGS) entry which is preliminary data.</text>
</comment>
<dbReference type="AlphaFoldDB" id="A0A368F8E9"/>
<protein>
    <submittedName>
        <fullName evidence="1">Uncharacterized protein</fullName>
    </submittedName>
</protein>
<sequence length="70" mass="7963">MLPRSARPHPRRIGVKKYGKRISALANVRSSTEMTTNGFRAKQAKKGMSRKTANLFSAMEHPEMWPHLLT</sequence>
<dbReference type="Proteomes" id="UP000252519">
    <property type="component" value="Unassembled WGS sequence"/>
</dbReference>
<gene>
    <name evidence="1" type="ORF">ANCCAN_25800</name>
</gene>
<evidence type="ECO:0000313" key="1">
    <source>
        <dbReference type="EMBL" id="RCN28454.1"/>
    </source>
</evidence>
<evidence type="ECO:0000313" key="2">
    <source>
        <dbReference type="Proteomes" id="UP000252519"/>
    </source>
</evidence>
<name>A0A368F8E9_ANCCA</name>
<keyword evidence="2" id="KW-1185">Reference proteome</keyword>